<gene>
    <name evidence="2" type="ORF">BJ095_11857</name>
</gene>
<dbReference type="PANTHER" id="PTHR43792:SF5">
    <property type="entry name" value="RIBOSOMAL-PROTEIN-SERINE ACETYLTRANSFERASE"/>
    <property type="match status" value="1"/>
</dbReference>
<dbReference type="Gene3D" id="3.40.630.30">
    <property type="match status" value="1"/>
</dbReference>
<keyword evidence="3" id="KW-1185">Reference proteome</keyword>
<dbReference type="PROSITE" id="PS51186">
    <property type="entry name" value="GNAT"/>
    <property type="match status" value="1"/>
</dbReference>
<dbReference type="OrthoDB" id="9785602at2"/>
<name>A0A318U009_9BACL</name>
<dbReference type="Pfam" id="PF13302">
    <property type="entry name" value="Acetyltransf_3"/>
    <property type="match status" value="1"/>
</dbReference>
<dbReference type="InterPro" id="IPR016181">
    <property type="entry name" value="Acyl_CoA_acyltransferase"/>
</dbReference>
<dbReference type="RefSeq" id="WP_107935663.1">
    <property type="nucleotide sequence ID" value="NZ_CP085009.1"/>
</dbReference>
<accession>A0A318U009</accession>
<dbReference type="EMBL" id="QJTJ01000018">
    <property type="protein sequence ID" value="PYF05239.1"/>
    <property type="molecule type" value="Genomic_DNA"/>
</dbReference>
<comment type="caution">
    <text evidence="2">The sequence shown here is derived from an EMBL/GenBank/DDBJ whole genome shotgun (WGS) entry which is preliminary data.</text>
</comment>
<evidence type="ECO:0000313" key="3">
    <source>
        <dbReference type="Proteomes" id="UP000247416"/>
    </source>
</evidence>
<evidence type="ECO:0000313" key="2">
    <source>
        <dbReference type="EMBL" id="PYF05239.1"/>
    </source>
</evidence>
<keyword evidence="2" id="KW-0808">Transferase</keyword>
<organism evidence="2 3">
    <name type="scientific">Ureibacillus chungkukjangi</name>
    <dbReference type="NCBI Taxonomy" id="1202712"/>
    <lineage>
        <taxon>Bacteria</taxon>
        <taxon>Bacillati</taxon>
        <taxon>Bacillota</taxon>
        <taxon>Bacilli</taxon>
        <taxon>Bacillales</taxon>
        <taxon>Caryophanaceae</taxon>
        <taxon>Ureibacillus</taxon>
    </lineage>
</organism>
<dbReference type="InterPro" id="IPR000182">
    <property type="entry name" value="GNAT_dom"/>
</dbReference>
<dbReference type="AlphaFoldDB" id="A0A318U009"/>
<dbReference type="PANTHER" id="PTHR43792">
    <property type="entry name" value="GNAT FAMILY, PUTATIVE (AFU_ORTHOLOGUE AFUA_3G00765)-RELATED-RELATED"/>
    <property type="match status" value="1"/>
</dbReference>
<dbReference type="Proteomes" id="UP000247416">
    <property type="component" value="Unassembled WGS sequence"/>
</dbReference>
<feature type="domain" description="N-acetyltransferase" evidence="1">
    <location>
        <begin position="8"/>
        <end position="167"/>
    </location>
</feature>
<dbReference type="InterPro" id="IPR051531">
    <property type="entry name" value="N-acetyltransferase"/>
</dbReference>
<proteinExistence type="predicted"/>
<sequence length="172" mass="20520">MYLESNRLLIRKFSMDDVQEVSKYTSSPVVMRYMPEGVMNEEETKKLVLGNMGENPKKFAVILKNKNILIGHMEFFRYFGEHTYEIGWVFNPDYYNRGFATEAAQVLLNFGFTDMKLHRIIATCQPENIPSYRIMEKLGMRREGYFKKCIPCGEEWWDEYFYAILAEEWVKR</sequence>
<dbReference type="SUPFAM" id="SSF55729">
    <property type="entry name" value="Acyl-CoA N-acyltransferases (Nat)"/>
    <property type="match status" value="1"/>
</dbReference>
<evidence type="ECO:0000259" key="1">
    <source>
        <dbReference type="PROSITE" id="PS51186"/>
    </source>
</evidence>
<protein>
    <submittedName>
        <fullName evidence="2">RimJ/RimL family protein N-acetyltransferase</fullName>
    </submittedName>
</protein>
<dbReference type="GO" id="GO:0016747">
    <property type="term" value="F:acyltransferase activity, transferring groups other than amino-acyl groups"/>
    <property type="evidence" value="ECO:0007669"/>
    <property type="project" value="InterPro"/>
</dbReference>
<reference evidence="2 3" key="1">
    <citation type="submission" date="2018-06" db="EMBL/GenBank/DDBJ databases">
        <title>Genomic Encyclopedia of Archaeal and Bacterial Type Strains, Phase II (KMG-II): from individual species to whole genera.</title>
        <authorList>
            <person name="Goeker M."/>
        </authorList>
    </citation>
    <scope>NUCLEOTIDE SEQUENCE [LARGE SCALE GENOMIC DNA]</scope>
    <source>
        <strain evidence="2 3">KACC 16626</strain>
    </source>
</reference>